<feature type="binding site" evidence="8">
    <location>
        <position position="154"/>
    </location>
    <ligand>
        <name>Ca(2+)</name>
        <dbReference type="ChEBI" id="CHEBI:29108"/>
        <label>3</label>
    </ligand>
</feature>
<feature type="binding site" description="in inhibited form" evidence="8">
    <location>
        <position position="67"/>
    </location>
    <ligand>
        <name>Zn(2+)</name>
        <dbReference type="ChEBI" id="CHEBI:29105"/>
        <label>2</label>
        <note>catalytic</note>
    </ligand>
</feature>
<dbReference type="InterPro" id="IPR006026">
    <property type="entry name" value="Peptidase_Metallo"/>
</dbReference>
<dbReference type="Gene3D" id="3.40.390.10">
    <property type="entry name" value="Collagenase (Catalytic Domain)"/>
    <property type="match status" value="1"/>
</dbReference>
<sequence>MFNKVRRLHIEQYLKKYGYIAETSGLAKMSNHDTLSAAIARFQNLAGLNQTGKLNELTMKMMFSPRCGNRDFNVGIRVKRFVLEGSRWKRFELTYNVVNLPYDMHRQTVYNEFKKAFGYWASVSPLRFRRVTSNADINVAFYSGRHGDSDPFDGPGGTLAHAYFPSKSKPKYSRSNRKRRKIIKRSEIGGESGGVNVWLTDCSLAIIKNYSTMRIGNFSAYAKSKSGASIVQADPRVSSINRVLRNLSSVKEQPVLNNNNSSGSGPSNNCVVPHSNVVNAALNSTKAANHFSASAAMHHSSSSAVNLNNNPMAANVYGHFHIINNSTWARSNQAWLQISAKMNGIPQVHDHQNNQAIQNNNQMTNGSDGSNSQGLASPIHNLQSHLHSQQPTQTSNQVNNNQHQLHQQQSQHLNNSLQQQNQPIHQLQNAQNNLQSQQNIAQHLYGQQQILNHMTNNIFSSANSTGGSSSGAPTPVHLTASTPTQQNSHQCATPATTITDKLDEDSCSELLSDDCDGVNSNVETEIPVETRMKLKKKLQRNRTSYTPHQLETLEKDSTRELAALGIRHFNE</sequence>
<comment type="cofactor">
    <cofactor evidence="8">
        <name>Ca(2+)</name>
        <dbReference type="ChEBI" id="CHEBI:29108"/>
    </cofactor>
    <text evidence="8">Can bind about 5 Ca(2+) ions per subunit.</text>
</comment>
<keyword evidence="4" id="KW-0732">Signal</keyword>
<dbReference type="Pfam" id="PF00413">
    <property type="entry name" value="Peptidase_M10"/>
    <property type="match status" value="1"/>
</dbReference>
<name>A0AAE1QSE0_9SOLA</name>
<evidence type="ECO:0000256" key="7">
    <source>
        <dbReference type="ARBA" id="ARBA00023049"/>
    </source>
</evidence>
<gene>
    <name evidence="11" type="ORF">RND71_043334</name>
</gene>
<keyword evidence="12" id="KW-1185">Reference proteome</keyword>
<feature type="binding site" evidence="8">
    <location>
        <position position="136"/>
    </location>
    <ligand>
        <name>Ca(2+)</name>
        <dbReference type="ChEBI" id="CHEBI:29108"/>
        <label>2</label>
    </ligand>
</feature>
<feature type="region of interest" description="Disordered" evidence="9">
    <location>
        <begin position="386"/>
        <end position="423"/>
    </location>
</feature>
<dbReference type="GO" id="GO:0004222">
    <property type="term" value="F:metalloendopeptidase activity"/>
    <property type="evidence" value="ECO:0007669"/>
    <property type="project" value="InterPro"/>
</dbReference>
<feature type="region of interest" description="Disordered" evidence="9">
    <location>
        <begin position="461"/>
        <end position="492"/>
    </location>
</feature>
<feature type="region of interest" description="Disordered" evidence="9">
    <location>
        <begin position="358"/>
        <end position="377"/>
    </location>
</feature>
<reference evidence="11" key="1">
    <citation type="submission" date="2023-12" db="EMBL/GenBank/DDBJ databases">
        <title>Genome assembly of Anisodus tanguticus.</title>
        <authorList>
            <person name="Wang Y.-J."/>
        </authorList>
    </citation>
    <scope>NUCLEOTIDE SEQUENCE</scope>
    <source>
        <strain evidence="11">KB-2021</strain>
        <tissue evidence="11">Leaf</tissue>
    </source>
</reference>
<dbReference type="InterPro" id="IPR021190">
    <property type="entry name" value="Pept_M10A"/>
</dbReference>
<evidence type="ECO:0000259" key="10">
    <source>
        <dbReference type="SMART" id="SM00235"/>
    </source>
</evidence>
<keyword evidence="6 8" id="KW-0862">Zinc</keyword>
<evidence type="ECO:0000256" key="9">
    <source>
        <dbReference type="SAM" id="MobiDB-lite"/>
    </source>
</evidence>
<feature type="compositionally biased region" description="Low complexity" evidence="9">
    <location>
        <begin position="461"/>
        <end position="475"/>
    </location>
</feature>
<organism evidence="11 12">
    <name type="scientific">Anisodus tanguticus</name>
    <dbReference type="NCBI Taxonomy" id="243964"/>
    <lineage>
        <taxon>Eukaryota</taxon>
        <taxon>Viridiplantae</taxon>
        <taxon>Streptophyta</taxon>
        <taxon>Embryophyta</taxon>
        <taxon>Tracheophyta</taxon>
        <taxon>Spermatophyta</taxon>
        <taxon>Magnoliopsida</taxon>
        <taxon>eudicotyledons</taxon>
        <taxon>Gunneridae</taxon>
        <taxon>Pentapetalae</taxon>
        <taxon>asterids</taxon>
        <taxon>lamiids</taxon>
        <taxon>Solanales</taxon>
        <taxon>Solanaceae</taxon>
        <taxon>Solanoideae</taxon>
        <taxon>Hyoscyameae</taxon>
        <taxon>Anisodus</taxon>
    </lineage>
</organism>
<dbReference type="PRINTS" id="PR00138">
    <property type="entry name" value="MATRIXIN"/>
</dbReference>
<dbReference type="GO" id="GO:0006508">
    <property type="term" value="P:proteolysis"/>
    <property type="evidence" value="ECO:0007669"/>
    <property type="project" value="UniProtKB-KW"/>
</dbReference>
<evidence type="ECO:0000256" key="8">
    <source>
        <dbReference type="PIRSR" id="PIRSR621190-2"/>
    </source>
</evidence>
<evidence type="ECO:0000256" key="2">
    <source>
        <dbReference type="ARBA" id="ARBA00022670"/>
    </source>
</evidence>
<keyword evidence="3 8" id="KW-0479">Metal-binding</keyword>
<keyword evidence="8" id="KW-0106">Calcium</keyword>
<keyword evidence="7" id="KW-0482">Metalloprotease</keyword>
<dbReference type="InterPro" id="IPR024079">
    <property type="entry name" value="MetalloPept_cat_dom_sf"/>
</dbReference>
<evidence type="ECO:0000256" key="1">
    <source>
        <dbReference type="ARBA" id="ARBA00009614"/>
    </source>
</evidence>
<protein>
    <recommendedName>
        <fullName evidence="10">Peptidase metallopeptidase domain-containing protein</fullName>
    </recommendedName>
</protein>
<dbReference type="InterPro" id="IPR001818">
    <property type="entry name" value="Pept_M10_metallopeptidase"/>
</dbReference>
<feature type="binding site" evidence="8">
    <location>
        <position position="161"/>
    </location>
    <ligand>
        <name>Zn(2+)</name>
        <dbReference type="ChEBI" id="CHEBI:29105"/>
        <label>1</label>
    </ligand>
</feature>
<dbReference type="SUPFAM" id="SSF55486">
    <property type="entry name" value="Metalloproteases ('zincins'), catalytic domain"/>
    <property type="match status" value="1"/>
</dbReference>
<evidence type="ECO:0000256" key="4">
    <source>
        <dbReference type="ARBA" id="ARBA00022729"/>
    </source>
</evidence>
<feature type="binding site" evidence="8">
    <location>
        <position position="146"/>
    </location>
    <ligand>
        <name>Zn(2+)</name>
        <dbReference type="ChEBI" id="CHEBI:29105"/>
        <label>1</label>
    </ligand>
</feature>
<evidence type="ECO:0000313" key="12">
    <source>
        <dbReference type="Proteomes" id="UP001291623"/>
    </source>
</evidence>
<feature type="compositionally biased region" description="Polar residues" evidence="9">
    <location>
        <begin position="479"/>
        <end position="492"/>
    </location>
</feature>
<evidence type="ECO:0000256" key="3">
    <source>
        <dbReference type="ARBA" id="ARBA00022723"/>
    </source>
</evidence>
<dbReference type="SUPFAM" id="SSF47090">
    <property type="entry name" value="PGBD-like"/>
    <property type="match status" value="1"/>
</dbReference>
<evidence type="ECO:0000313" key="11">
    <source>
        <dbReference type="EMBL" id="KAK4337377.1"/>
    </source>
</evidence>
<dbReference type="InterPro" id="IPR002477">
    <property type="entry name" value="Peptidoglycan-bd-like"/>
</dbReference>
<dbReference type="GO" id="GO:0031012">
    <property type="term" value="C:extracellular matrix"/>
    <property type="evidence" value="ECO:0007669"/>
    <property type="project" value="InterPro"/>
</dbReference>
<feature type="binding site" evidence="8">
    <location>
        <position position="103"/>
    </location>
    <ligand>
        <name>Ca(2+)</name>
        <dbReference type="ChEBI" id="CHEBI:29108"/>
        <label>1</label>
    </ligand>
</feature>
<dbReference type="EMBL" id="JAVYJV010000034">
    <property type="protein sequence ID" value="KAK4337377.1"/>
    <property type="molecule type" value="Genomic_DNA"/>
</dbReference>
<dbReference type="GO" id="GO:0030198">
    <property type="term" value="P:extracellular matrix organization"/>
    <property type="evidence" value="ECO:0007669"/>
    <property type="project" value="TreeGrafter"/>
</dbReference>
<dbReference type="PANTHER" id="PTHR10201">
    <property type="entry name" value="MATRIX METALLOPROTEINASE"/>
    <property type="match status" value="1"/>
</dbReference>
<feature type="domain" description="Peptidase metallopeptidase" evidence="10">
    <location>
        <begin position="84"/>
        <end position="223"/>
    </location>
</feature>
<feature type="compositionally biased region" description="Low complexity" evidence="9">
    <location>
        <begin position="395"/>
        <end position="423"/>
    </location>
</feature>
<keyword evidence="5" id="KW-0378">Hydrolase</keyword>
<dbReference type="AlphaFoldDB" id="A0AAE1QSE0"/>
<dbReference type="GO" id="GO:0008270">
    <property type="term" value="F:zinc ion binding"/>
    <property type="evidence" value="ECO:0007669"/>
    <property type="project" value="InterPro"/>
</dbReference>
<proteinExistence type="inferred from homology"/>
<evidence type="ECO:0000256" key="6">
    <source>
        <dbReference type="ARBA" id="ARBA00022833"/>
    </source>
</evidence>
<dbReference type="SMART" id="SM00235">
    <property type="entry name" value="ZnMc"/>
    <property type="match status" value="1"/>
</dbReference>
<dbReference type="PANTHER" id="PTHR10201:SF291">
    <property type="entry name" value="MATRIX METALLOPROTEINASE 1, ISOFORM C-RELATED"/>
    <property type="match status" value="1"/>
</dbReference>
<dbReference type="Proteomes" id="UP001291623">
    <property type="component" value="Unassembled WGS sequence"/>
</dbReference>
<evidence type="ECO:0000256" key="5">
    <source>
        <dbReference type="ARBA" id="ARBA00022801"/>
    </source>
</evidence>
<feature type="compositionally biased region" description="Polar residues" evidence="9">
    <location>
        <begin position="366"/>
        <end position="377"/>
    </location>
</feature>
<keyword evidence="2" id="KW-0645">Protease</keyword>
<accession>A0AAE1QSE0</accession>
<feature type="binding site" evidence="8">
    <location>
        <position position="153"/>
    </location>
    <ligand>
        <name>Ca(2+)</name>
        <dbReference type="ChEBI" id="CHEBI:29108"/>
        <label>3</label>
    </ligand>
</feature>
<dbReference type="InterPro" id="IPR036365">
    <property type="entry name" value="PGBD-like_sf"/>
</dbReference>
<comment type="caution">
    <text evidence="11">The sequence shown here is derived from an EMBL/GenBank/DDBJ whole genome shotgun (WGS) entry which is preliminary data.</text>
</comment>
<feature type="binding site" evidence="8">
    <location>
        <position position="148"/>
    </location>
    <ligand>
        <name>Zn(2+)</name>
        <dbReference type="ChEBI" id="CHEBI:29105"/>
        <label>1</label>
    </ligand>
</feature>
<dbReference type="Pfam" id="PF01471">
    <property type="entry name" value="PG_binding_1"/>
    <property type="match status" value="1"/>
</dbReference>
<comment type="similarity">
    <text evidence="1">Belongs to the peptidase M10A family. Matrix metalloproteinases (MMPs) subfamily.</text>
</comment>
<comment type="cofactor">
    <cofactor evidence="8">
        <name>Zn(2+)</name>
        <dbReference type="ChEBI" id="CHEBI:29105"/>
    </cofactor>
    <text evidence="8">Binds 2 Zn(2+) ions per subunit.</text>
</comment>
<dbReference type="GO" id="GO:0030574">
    <property type="term" value="P:collagen catabolic process"/>
    <property type="evidence" value="ECO:0007669"/>
    <property type="project" value="TreeGrafter"/>
</dbReference>